<dbReference type="InterPro" id="IPR052337">
    <property type="entry name" value="SAT4-like"/>
</dbReference>
<evidence type="ECO:0000256" key="7">
    <source>
        <dbReference type="SAM" id="Phobius"/>
    </source>
</evidence>
<keyword evidence="4 7" id="KW-0472">Membrane</keyword>
<feature type="region of interest" description="Disordered" evidence="6">
    <location>
        <begin position="288"/>
        <end position="349"/>
    </location>
</feature>
<dbReference type="OrthoDB" id="5273647at2759"/>
<evidence type="ECO:0000256" key="6">
    <source>
        <dbReference type="SAM" id="MobiDB-lite"/>
    </source>
</evidence>
<dbReference type="GeneID" id="30023233"/>
<accession>A0A167QJK9</accession>
<evidence type="ECO:0000256" key="1">
    <source>
        <dbReference type="ARBA" id="ARBA00004141"/>
    </source>
</evidence>
<feature type="transmembrane region" description="Helical" evidence="7">
    <location>
        <begin position="218"/>
        <end position="237"/>
    </location>
</feature>
<sequence>MTWVSNATPEVDAISQWRTIVAVCIVLTVVSFAVVGFRLWLSFRGRGLMADDYVAAASFLLALIYSILTIEQTKYGLGLPLKLRSRDPADAATYKKVNFAGRPIYQFGVSLFKVALLISYLRLLQATSKRGYRVLIWVAIAAVLLGHLGSAFALIFACRPVSFSWELKVADPHPTCVNLSQTSLIYSLITIVSDVLVAVLPIPVLLTLKIPNAKKAGLVGVFLLGLFTTICSVMRLIQLNRISFGDGNSTMLVLWGVIEFNVGNMVTSLPFLAPVFIKKAKDLSYRRYKSNSRETEASKNSRLSRQQPGGTRNNNENAYHLEDVKHPSNHKSTVVGSSQSSGSAENILPKEGIVKSVEYSVSVDKTQSEQQNTPWHPV</sequence>
<feature type="compositionally biased region" description="Low complexity" evidence="6">
    <location>
        <begin position="332"/>
        <end position="343"/>
    </location>
</feature>
<feature type="compositionally biased region" description="Polar residues" evidence="6">
    <location>
        <begin position="300"/>
        <end position="317"/>
    </location>
</feature>
<feature type="transmembrane region" description="Helical" evidence="7">
    <location>
        <begin position="20"/>
        <end position="41"/>
    </location>
</feature>
<feature type="domain" description="Rhodopsin" evidence="8">
    <location>
        <begin position="38"/>
        <end position="276"/>
    </location>
</feature>
<dbReference type="Pfam" id="PF20684">
    <property type="entry name" value="Fung_rhodopsin"/>
    <property type="match status" value="1"/>
</dbReference>
<evidence type="ECO:0000256" key="4">
    <source>
        <dbReference type="ARBA" id="ARBA00023136"/>
    </source>
</evidence>
<dbReference type="InterPro" id="IPR049326">
    <property type="entry name" value="Rhodopsin_dom_fungi"/>
</dbReference>
<evidence type="ECO:0000313" key="10">
    <source>
        <dbReference type="Proteomes" id="UP000076744"/>
    </source>
</evidence>
<dbReference type="RefSeq" id="XP_018702190.1">
    <property type="nucleotide sequence ID" value="XM_018850545.1"/>
</dbReference>
<feature type="transmembrane region" description="Helical" evidence="7">
    <location>
        <begin position="53"/>
        <end position="70"/>
    </location>
</feature>
<proteinExistence type="inferred from homology"/>
<feature type="transmembrane region" description="Helical" evidence="7">
    <location>
        <begin position="104"/>
        <end position="123"/>
    </location>
</feature>
<dbReference type="GO" id="GO:0016020">
    <property type="term" value="C:membrane"/>
    <property type="evidence" value="ECO:0007669"/>
    <property type="project" value="UniProtKB-SubCell"/>
</dbReference>
<evidence type="ECO:0000256" key="2">
    <source>
        <dbReference type="ARBA" id="ARBA00022692"/>
    </source>
</evidence>
<organism evidence="9 10">
    <name type="scientific">Cordyceps fumosorosea (strain ARSEF 2679)</name>
    <name type="common">Isaria fumosorosea</name>
    <dbReference type="NCBI Taxonomy" id="1081104"/>
    <lineage>
        <taxon>Eukaryota</taxon>
        <taxon>Fungi</taxon>
        <taxon>Dikarya</taxon>
        <taxon>Ascomycota</taxon>
        <taxon>Pezizomycotina</taxon>
        <taxon>Sordariomycetes</taxon>
        <taxon>Hypocreomycetidae</taxon>
        <taxon>Hypocreales</taxon>
        <taxon>Cordycipitaceae</taxon>
        <taxon>Cordyceps</taxon>
    </lineage>
</organism>
<gene>
    <name evidence="9" type="ORF">ISF_06941</name>
</gene>
<dbReference type="EMBL" id="AZHB01000019">
    <property type="protein sequence ID" value="OAA57700.1"/>
    <property type="molecule type" value="Genomic_DNA"/>
</dbReference>
<reference evidence="9 10" key="1">
    <citation type="journal article" date="2016" name="Genome Biol. Evol.">
        <title>Divergent and convergent evolution of fungal pathogenicity.</title>
        <authorList>
            <person name="Shang Y."/>
            <person name="Xiao G."/>
            <person name="Zheng P."/>
            <person name="Cen K."/>
            <person name="Zhan S."/>
            <person name="Wang C."/>
        </authorList>
    </citation>
    <scope>NUCLEOTIDE SEQUENCE [LARGE SCALE GENOMIC DNA]</scope>
    <source>
        <strain evidence="9 10">ARSEF 2679</strain>
    </source>
</reference>
<dbReference type="Proteomes" id="UP000076744">
    <property type="component" value="Unassembled WGS sequence"/>
</dbReference>
<comment type="similarity">
    <text evidence="5">Belongs to the SAT4 family.</text>
</comment>
<dbReference type="AlphaFoldDB" id="A0A167QJK9"/>
<keyword evidence="3 7" id="KW-1133">Transmembrane helix</keyword>
<protein>
    <recommendedName>
        <fullName evidence="8">Rhodopsin domain-containing protein</fullName>
    </recommendedName>
</protein>
<feature type="compositionally biased region" description="Basic and acidic residues" evidence="6">
    <location>
        <begin position="288"/>
        <end position="299"/>
    </location>
</feature>
<dbReference type="PANTHER" id="PTHR33048">
    <property type="entry name" value="PTH11-LIKE INTEGRAL MEMBRANE PROTEIN (AFU_ORTHOLOGUE AFUA_5G11245)"/>
    <property type="match status" value="1"/>
</dbReference>
<evidence type="ECO:0000313" key="9">
    <source>
        <dbReference type="EMBL" id="OAA57700.1"/>
    </source>
</evidence>
<dbReference type="PANTHER" id="PTHR33048:SF146">
    <property type="entry name" value="INTEGRAL MEMBRANE PROTEIN"/>
    <property type="match status" value="1"/>
</dbReference>
<evidence type="ECO:0000259" key="8">
    <source>
        <dbReference type="Pfam" id="PF20684"/>
    </source>
</evidence>
<keyword evidence="2 7" id="KW-0812">Transmembrane</keyword>
<feature type="transmembrane region" description="Helical" evidence="7">
    <location>
        <begin position="184"/>
        <end position="206"/>
    </location>
</feature>
<feature type="transmembrane region" description="Helical" evidence="7">
    <location>
        <begin position="135"/>
        <end position="157"/>
    </location>
</feature>
<evidence type="ECO:0000256" key="3">
    <source>
        <dbReference type="ARBA" id="ARBA00022989"/>
    </source>
</evidence>
<feature type="transmembrane region" description="Helical" evidence="7">
    <location>
        <begin position="252"/>
        <end position="277"/>
    </location>
</feature>
<comment type="subcellular location">
    <subcellularLocation>
        <location evidence="1">Membrane</location>
        <topology evidence="1">Multi-pass membrane protein</topology>
    </subcellularLocation>
</comment>
<comment type="caution">
    <text evidence="9">The sequence shown here is derived from an EMBL/GenBank/DDBJ whole genome shotgun (WGS) entry which is preliminary data.</text>
</comment>
<name>A0A167QJK9_CORFA</name>
<keyword evidence="10" id="KW-1185">Reference proteome</keyword>
<evidence type="ECO:0000256" key="5">
    <source>
        <dbReference type="ARBA" id="ARBA00038359"/>
    </source>
</evidence>